<dbReference type="EMBL" id="JAVCAP010000007">
    <property type="protein sequence ID" value="MDP8567035.1"/>
    <property type="molecule type" value="Genomic_DNA"/>
</dbReference>
<evidence type="ECO:0000256" key="1">
    <source>
        <dbReference type="SAM" id="MobiDB-lite"/>
    </source>
</evidence>
<proteinExistence type="predicted"/>
<dbReference type="Proteomes" id="UP001225906">
    <property type="component" value="Unassembled WGS sequence"/>
</dbReference>
<evidence type="ECO:0000313" key="3">
    <source>
        <dbReference type="EMBL" id="MDP8567035.1"/>
    </source>
</evidence>
<dbReference type="RefSeq" id="WP_306388751.1">
    <property type="nucleotide sequence ID" value="NZ_JAVCAP010000007.1"/>
</dbReference>
<reference evidence="4" key="1">
    <citation type="journal article" date="2019" name="Int. J. Syst. Evol. Microbiol.">
        <title>The Global Catalogue of Microorganisms (GCM) 10K type strain sequencing project: providing services to taxonomists for standard genome sequencing and annotation.</title>
        <authorList>
            <consortium name="The Broad Institute Genomics Platform"/>
            <consortium name="The Broad Institute Genome Sequencing Center for Infectious Disease"/>
            <person name="Wu L."/>
            <person name="Ma J."/>
        </authorList>
    </citation>
    <scope>NUCLEOTIDE SEQUENCE [LARGE SCALE GENOMIC DNA]</scope>
    <source>
        <strain evidence="4">VKM B-3159</strain>
    </source>
</reference>
<name>A0ABT9JR23_9PROT</name>
<sequence>MPQARYSSWLLTLRSVPNSWSFKPWRMLVNLQRRYGCIIGQHYPAPLVDIATAARQARQSLGEVRAEMQNNGAMRRILQQHASRKSSHFSPRPASIRPLDATSVNTARPISVVQPVQASLPF</sequence>
<comment type="caution">
    <text evidence="3">The sequence shown here is derived from an EMBL/GenBank/DDBJ whole genome shotgun (WGS) entry which is preliminary data.</text>
</comment>
<dbReference type="InterPro" id="IPR005101">
    <property type="entry name" value="Cryptochr/Photolyase_FAD-bd"/>
</dbReference>
<accession>A0ABT9JR23</accession>
<dbReference type="Pfam" id="PF03441">
    <property type="entry name" value="FAD_binding_7"/>
    <property type="match status" value="1"/>
</dbReference>
<dbReference type="SUPFAM" id="SSF48173">
    <property type="entry name" value="Cryptochrome/photolyase FAD-binding domain"/>
    <property type="match status" value="1"/>
</dbReference>
<feature type="domain" description="Cryptochrome/DNA photolyase FAD-binding" evidence="2">
    <location>
        <begin position="8"/>
        <end position="60"/>
    </location>
</feature>
<gene>
    <name evidence="3" type="ORF">Q9291_04155</name>
</gene>
<evidence type="ECO:0000313" key="4">
    <source>
        <dbReference type="Proteomes" id="UP001225906"/>
    </source>
</evidence>
<dbReference type="InterPro" id="IPR036134">
    <property type="entry name" value="Crypto/Photolyase_FAD-like_sf"/>
</dbReference>
<organism evidence="3 4">
    <name type="scientific">Methylophilus aquaticus</name>
    <dbReference type="NCBI Taxonomy" id="1971610"/>
    <lineage>
        <taxon>Bacteria</taxon>
        <taxon>Pseudomonadati</taxon>
        <taxon>Pseudomonadota</taxon>
        <taxon>Betaproteobacteria</taxon>
        <taxon>Nitrosomonadales</taxon>
        <taxon>Methylophilaceae</taxon>
        <taxon>Methylophilus</taxon>
    </lineage>
</organism>
<evidence type="ECO:0000259" key="2">
    <source>
        <dbReference type="Pfam" id="PF03441"/>
    </source>
</evidence>
<protein>
    <submittedName>
        <fullName evidence="3">FAD-binding domain-containing protein</fullName>
    </submittedName>
</protein>
<keyword evidence="4" id="KW-1185">Reference proteome</keyword>
<dbReference type="Gene3D" id="1.10.579.10">
    <property type="entry name" value="DNA Cyclobutane Dipyrimidine Photolyase, subunit A, domain 3"/>
    <property type="match status" value="1"/>
</dbReference>
<feature type="region of interest" description="Disordered" evidence="1">
    <location>
        <begin position="80"/>
        <end position="101"/>
    </location>
</feature>